<evidence type="ECO:0000256" key="1">
    <source>
        <dbReference type="SAM" id="Phobius"/>
    </source>
</evidence>
<name>A0A2P1QQH4_9LEPT</name>
<keyword evidence="1" id="KW-0812">Transmembrane</keyword>
<feature type="transmembrane region" description="Helical" evidence="1">
    <location>
        <begin position="127"/>
        <end position="148"/>
    </location>
</feature>
<dbReference type="EMBL" id="CP027843">
    <property type="protein sequence ID" value="AVQ11148.1"/>
    <property type="molecule type" value="Genomic_DNA"/>
</dbReference>
<organism evidence="2 3">
    <name type="scientific">Leptospira santarosai</name>
    <dbReference type="NCBI Taxonomy" id="28183"/>
    <lineage>
        <taxon>Bacteria</taxon>
        <taxon>Pseudomonadati</taxon>
        <taxon>Spirochaetota</taxon>
        <taxon>Spirochaetia</taxon>
        <taxon>Leptospirales</taxon>
        <taxon>Leptospiraceae</taxon>
        <taxon>Leptospira</taxon>
    </lineage>
</organism>
<sequence>MGGVPTFQKKRFLLFEPKGRSSDFSEKTICAIRTKREEFRLFRKNDFCYSNQREEFRLFRKNDFCYSNQRAEFRLFRKNDFCYSNQREEFRLFRKNDFCYSNQREEFRLFDQESILRKIKIKCKNAIFGRIVTILINGFSLFTGFSLFDIRWTKGWSKANIKNSSWIVFRCFFQINKIG</sequence>
<evidence type="ECO:0000313" key="2">
    <source>
        <dbReference type="EMBL" id="AVQ11148.1"/>
    </source>
</evidence>
<proteinExistence type="predicted"/>
<evidence type="ECO:0000313" key="3">
    <source>
        <dbReference type="Proteomes" id="UP000033961"/>
    </source>
</evidence>
<dbReference type="Proteomes" id="UP000033961">
    <property type="component" value="Chromosome I"/>
</dbReference>
<keyword evidence="1" id="KW-0472">Membrane</keyword>
<gene>
    <name evidence="2" type="ORF">XB16_0813</name>
</gene>
<keyword evidence="1" id="KW-1133">Transmembrane helix</keyword>
<accession>A0A2P1QQH4</accession>
<dbReference type="AlphaFoldDB" id="A0A2P1QQH4"/>
<protein>
    <submittedName>
        <fullName evidence="2">Uncharacterized protein</fullName>
    </submittedName>
</protein>
<reference evidence="2 3" key="1">
    <citation type="journal article" date="2015" name="Genome Announc.">
        <title>Draft Genome Sequences of Leptospira santarosai Strains U160, U164, and U233, Isolated from Asymptomatic Cattle.</title>
        <authorList>
            <person name="Kremer F.S."/>
            <person name="Eslabao M.R."/>
            <person name="Provisor M."/>
            <person name="Woloski R.D."/>
            <person name="Ramires O.V."/>
            <person name="Moreno L.Z."/>
            <person name="Moreno A.M."/>
            <person name="Hamond C."/>
            <person name="Lilenbaum W."/>
            <person name="Dellagostin O.A."/>
        </authorList>
    </citation>
    <scope>NUCLEOTIDE SEQUENCE [LARGE SCALE GENOMIC DNA]</scope>
    <source>
        <strain evidence="2 3">U160</strain>
    </source>
</reference>